<dbReference type="InterPro" id="IPR008949">
    <property type="entry name" value="Isoprenoid_synthase_dom_sf"/>
</dbReference>
<dbReference type="EMBL" id="ML739108">
    <property type="protein sequence ID" value="KAE8353104.1"/>
    <property type="molecule type" value="Genomic_DNA"/>
</dbReference>
<dbReference type="OrthoDB" id="3004402at2759"/>
<evidence type="ECO:0000313" key="2">
    <source>
        <dbReference type="Proteomes" id="UP000327118"/>
    </source>
</evidence>
<gene>
    <name evidence="1" type="ORF">BDV28DRAFT_133902</name>
</gene>
<dbReference type="SUPFAM" id="SSF48576">
    <property type="entry name" value="Terpenoid synthases"/>
    <property type="match status" value="1"/>
</dbReference>
<dbReference type="Pfam" id="PF19086">
    <property type="entry name" value="Terpene_syn_C_2"/>
    <property type="match status" value="1"/>
</dbReference>
<accession>A0A5N6Z608</accession>
<organism evidence="1 2">
    <name type="scientific">Aspergillus coremiiformis</name>
    <dbReference type="NCBI Taxonomy" id="138285"/>
    <lineage>
        <taxon>Eukaryota</taxon>
        <taxon>Fungi</taxon>
        <taxon>Dikarya</taxon>
        <taxon>Ascomycota</taxon>
        <taxon>Pezizomycotina</taxon>
        <taxon>Eurotiomycetes</taxon>
        <taxon>Eurotiomycetidae</taxon>
        <taxon>Eurotiales</taxon>
        <taxon>Aspergillaceae</taxon>
        <taxon>Aspergillus</taxon>
        <taxon>Aspergillus subgen. Circumdati</taxon>
    </lineage>
</organism>
<dbReference type="AlphaFoldDB" id="A0A5N6Z608"/>
<keyword evidence="2" id="KW-1185">Reference proteome</keyword>
<sequence length="389" mass="43661">MHRSIVNISRIKPYPQSTTLIHCTCESPRLNHAHSLGNRTRKIEYAFDPVSIPTEKRPSDSFSFLRPERIAFHAFQHANYITPPSVGVPWPTSFPSSLQSKYWVEVEETARAFTQEIVERRSEVKDAKYLDAIIEAAVSMVVNTVPMGNLTRTKILAKLYVFFFLSDDVVESRNRVTGIPSNDELQNGQGPEYTVYDMLAPAVLSEDAVQGKRLLSSVVAWVSAMKESAPERFLTLEDYLTYRVADFGTGAIFRSVEFACHVSLSEADIQAIAHLQSLCEKHFLLTNDLYSYAKEAIAEQKHGDPVLNVVRVVQHLMNTSVTAAKAIVRQIIWDVEHQMHHEYAHLAQNASKSQLTYVQGLIVAVAGNMFFSATCARYAQAVAESRLHA</sequence>
<evidence type="ECO:0000313" key="1">
    <source>
        <dbReference type="EMBL" id="KAE8353104.1"/>
    </source>
</evidence>
<reference evidence="2" key="1">
    <citation type="submission" date="2019-04" db="EMBL/GenBank/DDBJ databases">
        <title>Friends and foes A comparative genomics studyof 23 Aspergillus species from section Flavi.</title>
        <authorList>
            <consortium name="DOE Joint Genome Institute"/>
            <person name="Kjaerbolling I."/>
            <person name="Vesth T."/>
            <person name="Frisvad J.C."/>
            <person name="Nybo J.L."/>
            <person name="Theobald S."/>
            <person name="Kildgaard S."/>
            <person name="Isbrandt T."/>
            <person name="Kuo A."/>
            <person name="Sato A."/>
            <person name="Lyhne E.K."/>
            <person name="Kogle M.E."/>
            <person name="Wiebenga A."/>
            <person name="Kun R.S."/>
            <person name="Lubbers R.J."/>
            <person name="Makela M.R."/>
            <person name="Barry K."/>
            <person name="Chovatia M."/>
            <person name="Clum A."/>
            <person name="Daum C."/>
            <person name="Haridas S."/>
            <person name="He G."/>
            <person name="LaButti K."/>
            <person name="Lipzen A."/>
            <person name="Mondo S."/>
            <person name="Riley R."/>
            <person name="Salamov A."/>
            <person name="Simmons B.A."/>
            <person name="Magnuson J.K."/>
            <person name="Henrissat B."/>
            <person name="Mortensen U.H."/>
            <person name="Larsen T.O."/>
            <person name="Devries R.P."/>
            <person name="Grigoriev I.V."/>
            <person name="Machida M."/>
            <person name="Baker S.E."/>
            <person name="Andersen M.R."/>
        </authorList>
    </citation>
    <scope>NUCLEOTIDE SEQUENCE [LARGE SCALE GENOMIC DNA]</scope>
    <source>
        <strain evidence="2">CBS 553.77</strain>
    </source>
</reference>
<dbReference type="Proteomes" id="UP000327118">
    <property type="component" value="Unassembled WGS sequence"/>
</dbReference>
<dbReference type="Gene3D" id="1.10.600.10">
    <property type="entry name" value="Farnesyl Diphosphate Synthase"/>
    <property type="match status" value="1"/>
</dbReference>
<name>A0A5N6Z608_9EURO</name>
<proteinExistence type="predicted"/>
<protein>
    <submittedName>
        <fullName evidence="1">Terpenoid synthase</fullName>
    </submittedName>
</protein>